<dbReference type="Proteomes" id="UP000244908">
    <property type="component" value="Chromosome"/>
</dbReference>
<dbReference type="NCBIfam" id="NF008437">
    <property type="entry name" value="PRK11280.1"/>
    <property type="match status" value="1"/>
</dbReference>
<evidence type="ECO:0000259" key="3">
    <source>
        <dbReference type="Pfam" id="PF05433"/>
    </source>
</evidence>
<keyword evidence="5" id="KW-1185">Reference proteome</keyword>
<name>A0A2Y9TYQ2_9GAMM</name>
<evidence type="ECO:0000313" key="4">
    <source>
        <dbReference type="EMBL" id="AWH88589.1"/>
    </source>
</evidence>
<feature type="domain" description="Glycine zipper 2TM" evidence="3">
    <location>
        <begin position="75"/>
        <end position="115"/>
    </location>
</feature>
<dbReference type="AlphaFoldDB" id="A0A2Y9TYQ2"/>
<evidence type="ECO:0000256" key="2">
    <source>
        <dbReference type="ARBA" id="ARBA00023136"/>
    </source>
</evidence>
<reference evidence="4 5" key="1">
    <citation type="journal article" date="2019" name="Int. J. Syst. Evol. Microbiol.">
        <title>Limnobaculum parvum gen. nov., sp. nov., isolated from a freshwater lake.</title>
        <authorList>
            <person name="Baek C."/>
            <person name="Shin S.K."/>
            <person name="Yi H."/>
        </authorList>
    </citation>
    <scope>NUCLEOTIDE SEQUENCE [LARGE SCALE GENOMIC DNA]</scope>
    <source>
        <strain evidence="4 5">HYN0051</strain>
    </source>
</reference>
<gene>
    <name evidence="4" type="ORF">HYN51_08470</name>
</gene>
<comment type="subcellular location">
    <subcellularLocation>
        <location evidence="1">Membrane</location>
    </subcellularLocation>
</comment>
<sequence>MNKSMLVGIGFGIAIALGITAIASDGISLFSTQPKYAEVVSVTPVKETIKTPRKECQDVTVTHKKPVKDQHQIAGSILGAVAGGVLGHQFGGGHGKQLATIAGAAAGGYTGHEVQGHLQNSDTYATTEKRCKTVEETSEKILGYDVAYKVGDKPGNVRMDHQPGKQIPLDDKGQLIVTAPVVHAK</sequence>
<dbReference type="KEGG" id="lpv:HYN51_08470"/>
<dbReference type="GO" id="GO:0019867">
    <property type="term" value="C:outer membrane"/>
    <property type="evidence" value="ECO:0007669"/>
    <property type="project" value="InterPro"/>
</dbReference>
<evidence type="ECO:0000313" key="5">
    <source>
        <dbReference type="Proteomes" id="UP000244908"/>
    </source>
</evidence>
<dbReference type="EMBL" id="CP029185">
    <property type="protein sequence ID" value="AWH88589.1"/>
    <property type="molecule type" value="Genomic_DNA"/>
</dbReference>
<protein>
    <submittedName>
        <fullName evidence="4">Glycine zipper 2TM domain-containing protein</fullName>
    </submittedName>
</protein>
<dbReference type="Pfam" id="PF05433">
    <property type="entry name" value="Rick_17kDa_Anti"/>
    <property type="match status" value="1"/>
</dbReference>
<accession>A0A2Y9TYQ2</accession>
<dbReference type="InterPro" id="IPR008816">
    <property type="entry name" value="Gly_zipper_2TM_dom"/>
</dbReference>
<organism evidence="4 5">
    <name type="scientific">Limnobaculum parvum</name>
    <dbReference type="NCBI Taxonomy" id="2172103"/>
    <lineage>
        <taxon>Bacteria</taxon>
        <taxon>Pseudomonadati</taxon>
        <taxon>Pseudomonadota</taxon>
        <taxon>Gammaproteobacteria</taxon>
        <taxon>Enterobacterales</taxon>
        <taxon>Budviciaceae</taxon>
        <taxon>Limnobaculum</taxon>
    </lineage>
</organism>
<dbReference type="RefSeq" id="WP_108900647.1">
    <property type="nucleotide sequence ID" value="NZ_CP029185.2"/>
</dbReference>
<keyword evidence="2" id="KW-0472">Membrane</keyword>
<dbReference type="PANTHER" id="PTHR35603">
    <property type="match status" value="1"/>
</dbReference>
<dbReference type="OrthoDB" id="9132795at2"/>
<proteinExistence type="predicted"/>
<evidence type="ECO:0000256" key="1">
    <source>
        <dbReference type="ARBA" id="ARBA00004370"/>
    </source>
</evidence>
<dbReference type="InterPro" id="IPR051407">
    <property type="entry name" value="Bact_OM_lipoprot/Surf_antigen"/>
</dbReference>
<dbReference type="PANTHER" id="PTHR35603:SF2">
    <property type="entry name" value="OUTER MEMBRANE LIPOPROTEIN"/>
    <property type="match status" value="1"/>
</dbReference>